<keyword evidence="2" id="KW-0812">Transmembrane</keyword>
<evidence type="ECO:0000313" key="3">
    <source>
        <dbReference type="EMBL" id="WEK36563.1"/>
    </source>
</evidence>
<gene>
    <name evidence="3" type="ORF">P0Y53_03540</name>
</gene>
<dbReference type="EMBL" id="CP119311">
    <property type="protein sequence ID" value="WEK36563.1"/>
    <property type="molecule type" value="Genomic_DNA"/>
</dbReference>
<proteinExistence type="predicted"/>
<protein>
    <submittedName>
        <fullName evidence="3">Uncharacterized protein</fullName>
    </submittedName>
</protein>
<dbReference type="Proteomes" id="UP001220610">
    <property type="component" value="Chromosome"/>
</dbReference>
<sequence length="130" mass="14746">MKPRRFNFKKAAMIFFCAAGMITLVSFIVMLLWNAILPQVTSATPINFWQALGLLLLCKILFGGFGGGRGRPGWGKRGWGKRPFEKWQTMSQEDREAFRQKMRSRCGSWGRFREPEESRQAAQPGAAGTE</sequence>
<feature type="transmembrane region" description="Helical" evidence="2">
    <location>
        <begin position="48"/>
        <end position="67"/>
    </location>
</feature>
<keyword evidence="2" id="KW-1133">Transmembrane helix</keyword>
<accession>A0AAJ5WU29</accession>
<keyword evidence="2" id="KW-0472">Membrane</keyword>
<evidence type="ECO:0000256" key="1">
    <source>
        <dbReference type="SAM" id="MobiDB-lite"/>
    </source>
</evidence>
<evidence type="ECO:0000256" key="2">
    <source>
        <dbReference type="SAM" id="Phobius"/>
    </source>
</evidence>
<organism evidence="3 4">
    <name type="scientific">Candidatus Pseudobacter hemicellulosilyticus</name>
    <dbReference type="NCBI Taxonomy" id="3121375"/>
    <lineage>
        <taxon>Bacteria</taxon>
        <taxon>Pseudomonadati</taxon>
        <taxon>Bacteroidota</taxon>
        <taxon>Chitinophagia</taxon>
        <taxon>Chitinophagales</taxon>
        <taxon>Chitinophagaceae</taxon>
        <taxon>Pseudobacter</taxon>
    </lineage>
</organism>
<name>A0AAJ5WU29_9BACT</name>
<feature type="transmembrane region" description="Helical" evidence="2">
    <location>
        <begin position="12"/>
        <end position="36"/>
    </location>
</feature>
<reference evidence="3" key="1">
    <citation type="submission" date="2023-03" db="EMBL/GenBank/DDBJ databases">
        <title>Andean soil-derived lignocellulolytic bacterial consortium as a source of novel taxa and putative plastic-active enzymes.</title>
        <authorList>
            <person name="Diaz-Garcia L."/>
            <person name="Chuvochina M."/>
            <person name="Feuerriegel G."/>
            <person name="Bunk B."/>
            <person name="Sproer C."/>
            <person name="Streit W.R."/>
            <person name="Rodriguez L.M."/>
            <person name="Overmann J."/>
            <person name="Jimenez D.J."/>
        </authorList>
    </citation>
    <scope>NUCLEOTIDE SEQUENCE</scope>
    <source>
        <strain evidence="3">MAG 7</strain>
    </source>
</reference>
<feature type="region of interest" description="Disordered" evidence="1">
    <location>
        <begin position="107"/>
        <end position="130"/>
    </location>
</feature>
<evidence type="ECO:0000313" key="4">
    <source>
        <dbReference type="Proteomes" id="UP001220610"/>
    </source>
</evidence>
<dbReference type="AlphaFoldDB" id="A0AAJ5WU29"/>